<dbReference type="AlphaFoldDB" id="A0A4R5LDS8"/>
<sequence length="93" mass="10427">MKDDFQYVSPMATHRLGNSAGVNEAHRYLRNLGYAANRCNYTLGAGFERAFPLAPKCRYTIVQLSRMAMPHKVGVHEQGLPKSTSLKPFKDAK</sequence>
<feature type="region of interest" description="Disordered" evidence="1">
    <location>
        <begin position="74"/>
        <end position="93"/>
    </location>
</feature>
<dbReference type="RefSeq" id="WP_133184427.1">
    <property type="nucleotide sequence ID" value="NZ_SMOD01000014.1"/>
</dbReference>
<evidence type="ECO:0000256" key="1">
    <source>
        <dbReference type="SAM" id="MobiDB-lite"/>
    </source>
</evidence>
<gene>
    <name evidence="2" type="ORF">E1N52_19805</name>
</gene>
<protein>
    <submittedName>
        <fullName evidence="2">Uncharacterized protein</fullName>
    </submittedName>
</protein>
<reference evidence="2 3" key="1">
    <citation type="submission" date="2019-03" db="EMBL/GenBank/DDBJ databases">
        <title>Paraburkholderia sp. isolated from native Mimosa gymnas in Guartela State Park, Brazil.</title>
        <authorList>
            <person name="Paulitsch F."/>
            <person name="Hungria M."/>
            <person name="Delamuta J.R.M."/>
            <person name="Ribeiro R.A."/>
            <person name="Dall'Agnol R."/>
            <person name="Silva J.S.B."/>
        </authorList>
    </citation>
    <scope>NUCLEOTIDE SEQUENCE [LARGE SCALE GENOMIC DNA]</scope>
    <source>
        <strain evidence="2 3">CNPSo 3008</strain>
    </source>
</reference>
<dbReference type="Proteomes" id="UP000295606">
    <property type="component" value="Unassembled WGS sequence"/>
</dbReference>
<proteinExistence type="predicted"/>
<name>A0A4R5LDS8_9BURK</name>
<comment type="caution">
    <text evidence="2">The sequence shown here is derived from an EMBL/GenBank/DDBJ whole genome shotgun (WGS) entry which is preliminary data.</text>
</comment>
<evidence type="ECO:0000313" key="3">
    <source>
        <dbReference type="Proteomes" id="UP000295606"/>
    </source>
</evidence>
<accession>A0A4R5LDS8</accession>
<organism evidence="2 3">
    <name type="scientific">Paraburkholderia guartelaensis</name>
    <dbReference type="NCBI Taxonomy" id="2546446"/>
    <lineage>
        <taxon>Bacteria</taxon>
        <taxon>Pseudomonadati</taxon>
        <taxon>Pseudomonadota</taxon>
        <taxon>Betaproteobacteria</taxon>
        <taxon>Burkholderiales</taxon>
        <taxon>Burkholderiaceae</taxon>
        <taxon>Paraburkholderia</taxon>
    </lineage>
</organism>
<evidence type="ECO:0000313" key="2">
    <source>
        <dbReference type="EMBL" id="TDG06576.1"/>
    </source>
</evidence>
<dbReference type="EMBL" id="SMOD01000014">
    <property type="protein sequence ID" value="TDG06576.1"/>
    <property type="molecule type" value="Genomic_DNA"/>
</dbReference>